<evidence type="ECO:0000256" key="2">
    <source>
        <dbReference type="ARBA" id="ARBA00008033"/>
    </source>
</evidence>
<feature type="domain" description="RRM" evidence="12">
    <location>
        <begin position="608"/>
        <end position="691"/>
    </location>
</feature>
<dbReference type="PANTHER" id="PTHR48039:SF5">
    <property type="entry name" value="RNA-BINDING PROTEIN 28"/>
    <property type="match status" value="1"/>
</dbReference>
<feature type="domain" description="RRM" evidence="12">
    <location>
        <begin position="713"/>
        <end position="790"/>
    </location>
</feature>
<reference evidence="13 14" key="1">
    <citation type="submission" date="2017-07" db="EMBL/GenBank/DDBJ databases">
        <title>Genome sequence of the Sordaria macrospora wild type strain R19027.</title>
        <authorList>
            <person name="Nowrousian M."/>
            <person name="Teichert I."/>
            <person name="Kueck U."/>
        </authorList>
    </citation>
    <scope>NUCLEOTIDE SEQUENCE [LARGE SCALE GENOMIC DNA]</scope>
    <source>
        <strain evidence="13 14">R19027</strain>
        <tissue evidence="13">Mycelium</tissue>
    </source>
</reference>
<evidence type="ECO:0000313" key="14">
    <source>
        <dbReference type="Proteomes" id="UP000433876"/>
    </source>
</evidence>
<dbReference type="InterPro" id="IPR051945">
    <property type="entry name" value="RRM_MRD1_RNA_proc_ribogen"/>
</dbReference>
<dbReference type="GO" id="GO:0030686">
    <property type="term" value="C:90S preribosome"/>
    <property type="evidence" value="ECO:0007669"/>
    <property type="project" value="EnsemblFungi"/>
</dbReference>
<evidence type="ECO:0000256" key="3">
    <source>
        <dbReference type="ARBA" id="ARBA00013428"/>
    </source>
</evidence>
<organism evidence="13 14">
    <name type="scientific">Sordaria macrospora</name>
    <dbReference type="NCBI Taxonomy" id="5147"/>
    <lineage>
        <taxon>Eukaryota</taxon>
        <taxon>Fungi</taxon>
        <taxon>Dikarya</taxon>
        <taxon>Ascomycota</taxon>
        <taxon>Pezizomycotina</taxon>
        <taxon>Sordariomycetes</taxon>
        <taxon>Sordariomycetidae</taxon>
        <taxon>Sordariales</taxon>
        <taxon>Sordariaceae</taxon>
        <taxon>Sordaria</taxon>
    </lineage>
</organism>
<keyword evidence="8" id="KW-0687">Ribonucleoprotein</keyword>
<dbReference type="VEuPathDB" id="FungiDB:SMAC_05751"/>
<dbReference type="Pfam" id="PF00076">
    <property type="entry name" value="RRM_1"/>
    <property type="match status" value="4"/>
</dbReference>
<keyword evidence="7" id="KW-0539">Nucleus</keyword>
<evidence type="ECO:0000256" key="7">
    <source>
        <dbReference type="ARBA" id="ARBA00023242"/>
    </source>
</evidence>
<sequence>MESSSRIFVKNLPPTITEAEFRKHFSAEGRQVTDVKLIPARHIGFVGYKSAEDAARAVKYFNRSFIRMSRIAVDIAKPIADSIPHHKSASRVPSKDVDPKNAPKVIPPNTEVAAAAVPKVEVAPDAPKRKLDALDAADPKLQEYLDVMGAHPSKKMRNAEGLPITVDEVLAPAVPAGLEDGESDDEYEEIPARTQNQPTHIADQEMVDAPPVAGVESSATPAAVEPSESAPPVSLDATDDDWLRSRTNRLLDLVDPDDAALALRPAAAAPAPVPATSVENTASAKAEEHPADGSKATTGATKQDPESAISLIEKTSRLFLRNLSYTVTEDDVREHFAKFGTLEEVHVPLDSKGRSKGFAMIRYEKPASAIAAFQTDGTVFQGRIAHILPAAAKRENKLDEFALSKLPLKKQQLLRKKAEAASSTFNWNSLFMSQDAVNTAMAERLGVSKAELLDPTDASAAVKQAVAETTVIQEAKQYFAANGVNIEAFKTQQRGDTTILVKNIKNTTIEELRTLFEEHGTVLRVLMPPSGTIAIVQFAQPVQCRTAFARKAYSRFKDSVLFLEKGPKGLFTDNVAAPTEARPAGVQKPSVADLLERDDAEEQSLETSSLFVRNLNFSTTSQGLTDAFKHLDGFVNAKVKTKTDPKKPGQVLSMGFGFVAFRTKDQAQAAQKVMDGHVLEAHKLSVKASHRGLDAAEERRREDMAKKAASQGTKLVIKNLPFEVTKNEVRTLFSTYGKLVALRIPKKFNQSSRGFAFAEFSTAKEALNAFTSLKDTHILGRRLVIDFAQAEDIDPEDQIAAMEKKTRAQVNKVALQQLTGTGRAKVTIGDNDEDEV</sequence>
<gene>
    <name evidence="13" type="ORF">SMACR_05751</name>
</gene>
<evidence type="ECO:0000256" key="1">
    <source>
        <dbReference type="ARBA" id="ARBA00004123"/>
    </source>
</evidence>
<dbReference type="InterPro" id="IPR035979">
    <property type="entry name" value="RBD_domain_sf"/>
</dbReference>
<proteinExistence type="inferred from homology"/>
<comment type="function">
    <text evidence="9">Involved in pre-rRNA processing.</text>
</comment>
<feature type="compositionally biased region" description="Acidic residues" evidence="11">
    <location>
        <begin position="179"/>
        <end position="189"/>
    </location>
</feature>
<dbReference type="InterPro" id="IPR034482">
    <property type="entry name" value="Mrd1_RRM3"/>
</dbReference>
<feature type="region of interest" description="Disordered" evidence="11">
    <location>
        <begin position="268"/>
        <end position="306"/>
    </location>
</feature>
<dbReference type="GO" id="GO:0003729">
    <property type="term" value="F:mRNA binding"/>
    <property type="evidence" value="ECO:0007669"/>
    <property type="project" value="TreeGrafter"/>
</dbReference>
<dbReference type="InterPro" id="IPR012677">
    <property type="entry name" value="Nucleotide-bd_a/b_plait_sf"/>
</dbReference>
<dbReference type="EMBL" id="NMPR01000088">
    <property type="protein sequence ID" value="KAA8631006.1"/>
    <property type="molecule type" value="Genomic_DNA"/>
</dbReference>
<dbReference type="GO" id="GO:0000480">
    <property type="term" value="P:endonucleolytic cleavage in 5'-ETS of tricistronic rRNA transcript (SSU-rRNA, 5.8S rRNA, LSU-rRNA)"/>
    <property type="evidence" value="ECO:0007669"/>
    <property type="project" value="EnsemblFungi"/>
</dbReference>
<feature type="domain" description="RRM" evidence="12">
    <location>
        <begin position="5"/>
        <end position="78"/>
    </location>
</feature>
<evidence type="ECO:0000313" key="13">
    <source>
        <dbReference type="EMBL" id="KAA8631006.1"/>
    </source>
</evidence>
<evidence type="ECO:0000256" key="4">
    <source>
        <dbReference type="ARBA" id="ARBA00022552"/>
    </source>
</evidence>
<dbReference type="FunFam" id="3.30.70.330:FF:000452">
    <property type="entry name" value="Multiple RNA-binding domain-containing protein 1"/>
    <property type="match status" value="1"/>
</dbReference>
<keyword evidence="6 10" id="KW-0694">RNA-binding</keyword>
<feature type="region of interest" description="Disordered" evidence="11">
    <location>
        <begin position="176"/>
        <end position="201"/>
    </location>
</feature>
<dbReference type="AlphaFoldDB" id="A0A8S8ZQ33"/>
<dbReference type="Proteomes" id="UP000433876">
    <property type="component" value="Unassembled WGS sequence"/>
</dbReference>
<dbReference type="FunFam" id="3.30.70.330:FF:000247">
    <property type="entry name" value="Multiple RNA-binding domain-containing protein 1"/>
    <property type="match status" value="1"/>
</dbReference>
<keyword evidence="5" id="KW-0677">Repeat</keyword>
<evidence type="ECO:0000256" key="10">
    <source>
        <dbReference type="PROSITE-ProRule" id="PRU00176"/>
    </source>
</evidence>
<dbReference type="CDD" id="cd12568">
    <property type="entry name" value="RRM3_MRD1"/>
    <property type="match status" value="1"/>
</dbReference>
<dbReference type="SUPFAM" id="SSF54928">
    <property type="entry name" value="RNA-binding domain, RBD"/>
    <property type="match status" value="3"/>
</dbReference>
<dbReference type="SMART" id="SM00360">
    <property type="entry name" value="RRM"/>
    <property type="match status" value="5"/>
</dbReference>
<accession>A0A8S8ZQ33</accession>
<comment type="caution">
    <text evidence="13">The sequence shown here is derived from an EMBL/GenBank/DDBJ whole genome shotgun (WGS) entry which is preliminary data.</text>
</comment>
<feature type="domain" description="RRM" evidence="12">
    <location>
        <begin position="316"/>
        <end position="392"/>
    </location>
</feature>
<evidence type="ECO:0000256" key="5">
    <source>
        <dbReference type="ARBA" id="ARBA00022737"/>
    </source>
</evidence>
<name>A0A8S8ZQ33_SORMA</name>
<dbReference type="OMA" id="FNNTCIQ"/>
<dbReference type="InterPro" id="IPR000504">
    <property type="entry name" value="RRM_dom"/>
</dbReference>
<protein>
    <recommendedName>
        <fullName evidence="3">Multiple RNA-binding domain-containing protein 1</fullName>
    </recommendedName>
</protein>
<comment type="subcellular location">
    <subcellularLocation>
        <location evidence="1">Nucleus</location>
    </subcellularLocation>
</comment>
<evidence type="ECO:0000256" key="11">
    <source>
        <dbReference type="SAM" id="MobiDB-lite"/>
    </source>
</evidence>
<feature type="compositionally biased region" description="Low complexity" evidence="11">
    <location>
        <begin position="216"/>
        <end position="234"/>
    </location>
</feature>
<evidence type="ECO:0000259" key="12">
    <source>
        <dbReference type="PROSITE" id="PS50102"/>
    </source>
</evidence>
<feature type="region of interest" description="Disordered" evidence="11">
    <location>
        <begin position="215"/>
        <end position="240"/>
    </location>
</feature>
<evidence type="ECO:0000256" key="9">
    <source>
        <dbReference type="ARBA" id="ARBA00057379"/>
    </source>
</evidence>
<dbReference type="GO" id="GO:0042134">
    <property type="term" value="F:rRNA primary transcript binding"/>
    <property type="evidence" value="ECO:0007669"/>
    <property type="project" value="EnsemblFungi"/>
</dbReference>
<dbReference type="CDD" id="cd12319">
    <property type="entry name" value="RRM4_MRD1"/>
    <property type="match status" value="1"/>
</dbReference>
<evidence type="ECO:0000256" key="8">
    <source>
        <dbReference type="ARBA" id="ARBA00023274"/>
    </source>
</evidence>
<evidence type="ECO:0000256" key="6">
    <source>
        <dbReference type="ARBA" id="ARBA00022884"/>
    </source>
</evidence>
<dbReference type="GO" id="GO:0032040">
    <property type="term" value="C:small-subunit processome"/>
    <property type="evidence" value="ECO:0007669"/>
    <property type="project" value="EnsemblFungi"/>
</dbReference>
<dbReference type="CDD" id="cd12565">
    <property type="entry name" value="RRM1_MRD1"/>
    <property type="match status" value="1"/>
</dbReference>
<dbReference type="Gene3D" id="3.30.70.330">
    <property type="match status" value="5"/>
</dbReference>
<dbReference type="GO" id="GO:0000447">
    <property type="term" value="P:endonucleolytic cleavage in ITS1 to separate SSU-rRNA from 5.8S rRNA and LSU-rRNA from tricistronic rRNA transcript (SSU-rRNA, 5.8S rRNA, LSU-rRNA)"/>
    <property type="evidence" value="ECO:0007669"/>
    <property type="project" value="EnsemblFungi"/>
</dbReference>
<dbReference type="PANTHER" id="PTHR48039">
    <property type="entry name" value="RNA-BINDING MOTIF PROTEIN 14B"/>
    <property type="match status" value="1"/>
</dbReference>
<comment type="similarity">
    <text evidence="2">Belongs to the RRM MRD1 family.</text>
</comment>
<dbReference type="PROSITE" id="PS50102">
    <property type="entry name" value="RRM"/>
    <property type="match status" value="4"/>
</dbReference>
<keyword evidence="4" id="KW-0698">rRNA processing</keyword>
<dbReference type="GO" id="GO:0034462">
    <property type="term" value="P:small-subunit processome assembly"/>
    <property type="evidence" value="ECO:0007669"/>
    <property type="project" value="EnsemblFungi"/>
</dbReference>
<dbReference type="GO" id="GO:0000472">
    <property type="term" value="P:endonucleolytic cleavage to generate mature 5'-end of SSU-rRNA from (SSU-rRNA, 5.8S rRNA, LSU-rRNA)"/>
    <property type="evidence" value="ECO:0007669"/>
    <property type="project" value="EnsemblFungi"/>
</dbReference>